<evidence type="ECO:0000313" key="3">
    <source>
        <dbReference type="Proteomes" id="UP001157418"/>
    </source>
</evidence>
<dbReference type="SUPFAM" id="SSF56112">
    <property type="entry name" value="Protein kinase-like (PK-like)"/>
    <property type="match status" value="1"/>
</dbReference>
<protein>
    <recommendedName>
        <fullName evidence="1">Protein kinase domain-containing protein</fullName>
    </recommendedName>
</protein>
<dbReference type="GO" id="GO:0004672">
    <property type="term" value="F:protein kinase activity"/>
    <property type="evidence" value="ECO:0007669"/>
    <property type="project" value="InterPro"/>
</dbReference>
<dbReference type="InterPro" id="IPR011009">
    <property type="entry name" value="Kinase-like_dom_sf"/>
</dbReference>
<accession>A0AAU9NQI1</accession>
<dbReference type="PROSITE" id="PS50011">
    <property type="entry name" value="PROTEIN_KINASE_DOM"/>
    <property type="match status" value="1"/>
</dbReference>
<dbReference type="InterPro" id="IPR024286">
    <property type="entry name" value="DUF3700"/>
</dbReference>
<sequence>MPLNWEVRQQIVFGAAKAVASIHSRGLLCGMLKSSNFLIQSDFSPRLSSYETSYLISTSMIIRRNCGRMVPKLKRTRSISKSFSHTSDVYSFGILILEIITGKKPSVTNLGQYVMEKRKREGLKGVPDRRMFGVEENISASSMIMIVEKKQERNKVGEDGLVSAPKELNSPSHAQQYKNHHQNQDPMSHFLNSNPNCLSFSFGNDASLAFDPSSQQRLFSSMDNIYCIFLGGLDNLCTLNKQYGLTKQVNEPMFVIQAYKTLRDRGPYPAHSVLRELEGSFGFILYDLKAKTVFVSLGADGGVKLFWGIAADGSVVISDNLMVIKSSCSKSFAPFPSGCMYHTEGGLMSFEHPKNKMKAISRVDSEGVMCGATFKVDVYSKTTQAMPRVGSEANWATWG</sequence>
<dbReference type="SMART" id="SM01172">
    <property type="entry name" value="DUF3700"/>
    <property type="match status" value="1"/>
</dbReference>
<gene>
    <name evidence="2" type="ORF">LVIROSA_LOCUS26274</name>
</gene>
<reference evidence="2 3" key="1">
    <citation type="submission" date="2022-01" db="EMBL/GenBank/DDBJ databases">
        <authorList>
            <person name="Xiong W."/>
            <person name="Schranz E."/>
        </authorList>
    </citation>
    <scope>NUCLEOTIDE SEQUENCE [LARGE SCALE GENOMIC DNA]</scope>
</reference>
<dbReference type="InterPro" id="IPR000719">
    <property type="entry name" value="Prot_kinase_dom"/>
</dbReference>
<evidence type="ECO:0000313" key="2">
    <source>
        <dbReference type="EMBL" id="CAH1440117.1"/>
    </source>
</evidence>
<proteinExistence type="predicted"/>
<dbReference type="InterPro" id="IPR044828">
    <property type="entry name" value="TSJT1-like"/>
</dbReference>
<evidence type="ECO:0000259" key="1">
    <source>
        <dbReference type="PROSITE" id="PS50011"/>
    </source>
</evidence>
<dbReference type="Gene3D" id="1.10.510.10">
    <property type="entry name" value="Transferase(Phosphotransferase) domain 1"/>
    <property type="match status" value="1"/>
</dbReference>
<dbReference type="SUPFAM" id="SSF56235">
    <property type="entry name" value="N-terminal nucleophile aminohydrolases (Ntn hydrolases)"/>
    <property type="match status" value="1"/>
</dbReference>
<dbReference type="InterPro" id="IPR029055">
    <property type="entry name" value="Ntn_hydrolases_N"/>
</dbReference>
<feature type="domain" description="Protein kinase" evidence="1">
    <location>
        <begin position="1"/>
        <end position="168"/>
    </location>
</feature>
<dbReference type="EMBL" id="CAKMRJ010005412">
    <property type="protein sequence ID" value="CAH1440117.1"/>
    <property type="molecule type" value="Genomic_DNA"/>
</dbReference>
<dbReference type="Pfam" id="PF07714">
    <property type="entry name" value="PK_Tyr_Ser-Thr"/>
    <property type="match status" value="1"/>
</dbReference>
<dbReference type="Gene3D" id="3.60.20.10">
    <property type="entry name" value="Glutamine Phosphoribosylpyrophosphate, subunit 1, domain 1"/>
    <property type="match status" value="1"/>
</dbReference>
<dbReference type="InterPro" id="IPR001245">
    <property type="entry name" value="Ser-Thr/Tyr_kinase_cat_dom"/>
</dbReference>
<dbReference type="GO" id="GO:0005524">
    <property type="term" value="F:ATP binding"/>
    <property type="evidence" value="ECO:0007669"/>
    <property type="project" value="InterPro"/>
</dbReference>
<dbReference type="PANTHER" id="PTHR45952:SF6">
    <property type="entry name" value="STEM-SPECIFIC PROTEIN TSJT1-LIKE"/>
    <property type="match status" value="1"/>
</dbReference>
<dbReference type="Pfam" id="PF12481">
    <property type="entry name" value="DUF3700"/>
    <property type="match status" value="1"/>
</dbReference>
<dbReference type="AlphaFoldDB" id="A0AAU9NQI1"/>
<comment type="caution">
    <text evidence="2">The sequence shown here is derived from an EMBL/GenBank/DDBJ whole genome shotgun (WGS) entry which is preliminary data.</text>
</comment>
<organism evidence="2 3">
    <name type="scientific">Lactuca virosa</name>
    <dbReference type="NCBI Taxonomy" id="75947"/>
    <lineage>
        <taxon>Eukaryota</taxon>
        <taxon>Viridiplantae</taxon>
        <taxon>Streptophyta</taxon>
        <taxon>Embryophyta</taxon>
        <taxon>Tracheophyta</taxon>
        <taxon>Spermatophyta</taxon>
        <taxon>Magnoliopsida</taxon>
        <taxon>eudicotyledons</taxon>
        <taxon>Gunneridae</taxon>
        <taxon>Pentapetalae</taxon>
        <taxon>asterids</taxon>
        <taxon>campanulids</taxon>
        <taxon>Asterales</taxon>
        <taxon>Asteraceae</taxon>
        <taxon>Cichorioideae</taxon>
        <taxon>Cichorieae</taxon>
        <taxon>Lactucinae</taxon>
        <taxon>Lactuca</taxon>
    </lineage>
</organism>
<name>A0AAU9NQI1_9ASTR</name>
<dbReference type="PANTHER" id="PTHR45952">
    <property type="entry name" value="ALUMINUM INDUCED PROTEIN WITH YGL AND LRDR MOTIFS"/>
    <property type="match status" value="1"/>
</dbReference>
<dbReference type="Proteomes" id="UP001157418">
    <property type="component" value="Unassembled WGS sequence"/>
</dbReference>
<keyword evidence="3" id="KW-1185">Reference proteome</keyword>